<keyword evidence="5 6" id="KW-0472">Membrane</keyword>
<feature type="transmembrane region" description="Helical" evidence="6">
    <location>
        <begin position="376"/>
        <end position="404"/>
    </location>
</feature>
<comment type="subcellular location">
    <subcellularLocation>
        <location evidence="1">Cell membrane</location>
        <topology evidence="1">Multi-pass membrane protein</topology>
    </subcellularLocation>
</comment>
<dbReference type="PANTHER" id="PTHR30287:SF2">
    <property type="entry name" value="BLL1001 PROTEIN"/>
    <property type="match status" value="1"/>
</dbReference>
<keyword evidence="3 6" id="KW-0812">Transmembrane</keyword>
<dbReference type="InterPro" id="IPR003838">
    <property type="entry name" value="ABC3_permease_C"/>
</dbReference>
<evidence type="ECO:0000256" key="6">
    <source>
        <dbReference type="SAM" id="Phobius"/>
    </source>
</evidence>
<reference evidence="8" key="1">
    <citation type="submission" date="2020-01" db="EMBL/GenBank/DDBJ databases">
        <title>Insect and environment-associated Actinomycetes.</title>
        <authorList>
            <person name="Currrie C."/>
            <person name="Chevrette M."/>
            <person name="Carlson C."/>
            <person name="Stubbendieck R."/>
            <person name="Wendt-Pienkowski E."/>
        </authorList>
    </citation>
    <scope>NUCLEOTIDE SEQUENCE</scope>
    <source>
        <strain evidence="8">SID12501</strain>
    </source>
</reference>
<organism evidence="8">
    <name type="scientific">Streptomyces sp. SID12501</name>
    <dbReference type="NCBI Taxonomy" id="2706042"/>
    <lineage>
        <taxon>Bacteria</taxon>
        <taxon>Bacillati</taxon>
        <taxon>Actinomycetota</taxon>
        <taxon>Actinomycetes</taxon>
        <taxon>Kitasatosporales</taxon>
        <taxon>Streptomycetaceae</taxon>
        <taxon>Streptomyces</taxon>
    </lineage>
</organism>
<feature type="transmembrane region" description="Helical" evidence="6">
    <location>
        <begin position="425"/>
        <end position="447"/>
    </location>
</feature>
<feature type="transmembrane region" description="Helical" evidence="6">
    <location>
        <begin position="644"/>
        <end position="666"/>
    </location>
</feature>
<dbReference type="EMBL" id="JAAGLU010000007">
    <property type="protein sequence ID" value="NEC86186.1"/>
    <property type="molecule type" value="Genomic_DNA"/>
</dbReference>
<dbReference type="InterPro" id="IPR038766">
    <property type="entry name" value="Membrane_comp_ABC_pdt"/>
</dbReference>
<feature type="transmembrane region" description="Helical" evidence="6">
    <location>
        <begin position="734"/>
        <end position="756"/>
    </location>
</feature>
<dbReference type="RefSeq" id="WP_164313643.1">
    <property type="nucleotide sequence ID" value="NZ_JAAGLU010000007.1"/>
</dbReference>
<feature type="transmembrane region" description="Helical" evidence="6">
    <location>
        <begin position="346"/>
        <end position="364"/>
    </location>
</feature>
<evidence type="ECO:0000259" key="7">
    <source>
        <dbReference type="Pfam" id="PF02687"/>
    </source>
</evidence>
<evidence type="ECO:0000256" key="5">
    <source>
        <dbReference type="ARBA" id="ARBA00023136"/>
    </source>
</evidence>
<evidence type="ECO:0000256" key="4">
    <source>
        <dbReference type="ARBA" id="ARBA00022989"/>
    </source>
</evidence>
<feature type="transmembrane region" description="Helical" evidence="6">
    <location>
        <begin position="306"/>
        <end position="325"/>
    </location>
</feature>
<evidence type="ECO:0000313" key="8">
    <source>
        <dbReference type="EMBL" id="NEC86186.1"/>
    </source>
</evidence>
<evidence type="ECO:0000256" key="3">
    <source>
        <dbReference type="ARBA" id="ARBA00022692"/>
    </source>
</evidence>
<protein>
    <submittedName>
        <fullName evidence="8">ABC transporter permease</fullName>
    </submittedName>
</protein>
<feature type="transmembrane region" description="Helical" evidence="6">
    <location>
        <begin position="254"/>
        <end position="280"/>
    </location>
</feature>
<dbReference type="Pfam" id="PF02687">
    <property type="entry name" value="FtsX"/>
    <property type="match status" value="2"/>
</dbReference>
<evidence type="ECO:0000256" key="2">
    <source>
        <dbReference type="ARBA" id="ARBA00022475"/>
    </source>
</evidence>
<dbReference type="GO" id="GO:0005886">
    <property type="term" value="C:plasma membrane"/>
    <property type="evidence" value="ECO:0007669"/>
    <property type="project" value="UniProtKB-SubCell"/>
</dbReference>
<feature type="transmembrane region" description="Helical" evidence="6">
    <location>
        <begin position="687"/>
        <end position="714"/>
    </location>
</feature>
<dbReference type="PANTHER" id="PTHR30287">
    <property type="entry name" value="MEMBRANE COMPONENT OF PREDICTED ABC SUPERFAMILY METABOLITE UPTAKE TRANSPORTER"/>
    <property type="match status" value="1"/>
</dbReference>
<comment type="caution">
    <text evidence="8">The sequence shown here is derived from an EMBL/GenBank/DDBJ whole genome shotgun (WGS) entry which is preliminary data.</text>
</comment>
<accession>A0A6B3BPD1</accession>
<dbReference type="AlphaFoldDB" id="A0A6B3BPD1"/>
<proteinExistence type="predicted"/>
<sequence>MIRLGLRLTLSGGREAAARLAVIAAAVALGVGLLLSILAAINATATQNNRNAWLNTGSGTSASSRSAAKAAKADTDPLWWLLRADHFDGKIIGRVDVAATGPDSPVPPGLSHLPGPGEFYASPALSKILVSTPAAELADRYPGRQVGTVGKAALPGPDSLLIVIGHSPGQLAQQRDATQVTSITTVTPSSCNGTNCTVRVGIDNGGIKLILSVAGTALIFPVLILIGTATRLAAARREQRFAAMRLVGATPGQISMLSAVESTVAAVIGTTVGFGLFALFRTQLAAVNLTRTTYFASDLTLRTGDILLVAVAVPVGSAIAARIALRRVQISPLGVTRRVTPRPPRVYRVIPLAAGIAELSYTIGRVPSSTNAQIWVFVPGILLVLTGLVIAGPWLTMTGARVLARRTSRPALLVAGRRLSDDPKAGFRAVSGLVLALCVTSAAVGIIGSLNAERGIPEGSRAVADALVATYVHGADPTSGKLTGAVPPLSRASLDDLNSVPGVKGVLMIHTNPLGTTDPAWRSSQGSGTPPLAGLASCAELARMPAYSACASGAEVASVSQGYSTFGTYRWAHWPTAWPAAAISAQRLAALPVQEIVVATDGSTSAVERARTILANTYPGQEGPWTVREDHAASGAELAGYQQLANVVILVSFPIAGCSLAVSVAGGLRDRKRPFSLLRLTGTQLGVLRRVVLLESAVPLLVVAVVAIGMGFLAAQLFVQAQFDYSIRAPESQYYAIVLAGLVASLGVIASTMPLLRRITGPETARNE</sequence>
<name>A0A6B3BPD1_9ACTN</name>
<gene>
    <name evidence="8" type="ORF">G3I71_10195</name>
</gene>
<feature type="transmembrane region" description="Helical" evidence="6">
    <location>
        <begin position="209"/>
        <end position="233"/>
    </location>
</feature>
<feature type="domain" description="ABC3 transporter permease C-terminal" evidence="7">
    <location>
        <begin position="214"/>
        <end position="329"/>
    </location>
</feature>
<keyword evidence="2" id="KW-1003">Cell membrane</keyword>
<feature type="domain" description="ABC3 transporter permease C-terminal" evidence="7">
    <location>
        <begin position="647"/>
        <end position="756"/>
    </location>
</feature>
<keyword evidence="4 6" id="KW-1133">Transmembrane helix</keyword>
<evidence type="ECO:0000256" key="1">
    <source>
        <dbReference type="ARBA" id="ARBA00004651"/>
    </source>
</evidence>
<feature type="transmembrane region" description="Helical" evidence="6">
    <location>
        <begin position="20"/>
        <end position="41"/>
    </location>
</feature>